<feature type="signal peptide" evidence="1">
    <location>
        <begin position="1"/>
        <end position="15"/>
    </location>
</feature>
<dbReference type="EMBL" id="JALLPJ020000632">
    <property type="protein sequence ID" value="KAL3786883.1"/>
    <property type="molecule type" value="Genomic_DNA"/>
</dbReference>
<evidence type="ECO:0000313" key="4">
    <source>
        <dbReference type="Proteomes" id="UP001530400"/>
    </source>
</evidence>
<organism evidence="3 4">
    <name type="scientific">Cyclotella atomus</name>
    <dbReference type="NCBI Taxonomy" id="382360"/>
    <lineage>
        <taxon>Eukaryota</taxon>
        <taxon>Sar</taxon>
        <taxon>Stramenopiles</taxon>
        <taxon>Ochrophyta</taxon>
        <taxon>Bacillariophyta</taxon>
        <taxon>Coscinodiscophyceae</taxon>
        <taxon>Thalassiosirophycidae</taxon>
        <taxon>Stephanodiscales</taxon>
        <taxon>Stephanodiscaceae</taxon>
        <taxon>Cyclotella</taxon>
    </lineage>
</organism>
<dbReference type="InterPro" id="IPR029063">
    <property type="entry name" value="SAM-dependent_MTases_sf"/>
</dbReference>
<dbReference type="SUPFAM" id="SSF53335">
    <property type="entry name" value="S-adenosyl-L-methionine-dependent methyltransferases"/>
    <property type="match status" value="1"/>
</dbReference>
<name>A0ABD3PFQ1_9STRA</name>
<sequence length="759" mass="83762">MFMLAMITYVQCAAAFSIEPSARDNVRLSLDGTANDDLRKILNDGCAKQISLDGFVSKRRAIGKSLVFLDIVPSDIPQLKSHHHKVPFNAEDFASVKPVQALMRRDIWKEVNKEDDNAESQYDVYQKIIQPGVYCSLVGEAGPSRLPNEALLFCHSASYILPNDNPQHLRNVIKFARDGLLDLEEVCAALPCTEKEEILQLLSTEGERQLSSGDCAAEILSRFPRNFLLNPSKLMGHSNSAKVSLLPPAPYEYKVPADVSYEIAPVFSGSSIVTVKRVLDDLPQSLETHHTPFQQFTISGFVQNRRRFQDSTSVVELVETFSSSAEVSKRIADIDMTTQSTDISQAWSERIHVVIDPNIIGEEAAMYGNILAAGSQIAVTGHVARADKSGMVICWASKCRLLKSSWKLNAVRQILELLHENKIDIEEATDALALEGGYAQAEHIASGSTSSTDRQWMATEISQSLQGEHSRYGKITSLMTKALDQYANLRKKYPIEASSLKALDISPWLKPNNNATTKASHDSKWERTKKPQLAWMIHQISHVLTSHPAYGQRTLNIVDIGGGKGLLSNLLAETFKGKVDVQVVDISRSATNNGMMRARRRGIENVSYYAQDATTVNVEGVDVVVALHACGALSDVALGHAVSQGAGFVICPCCFKSNPHLRVPYLSKDVFSNNLVTVEEWLQIEPESYEPLKQTAEIQGDITVASTAMHSICALRASAVRRLWENKRWPDVTVSTAIKSFPLGLSTRNLCLVGDFHSK</sequence>
<evidence type="ECO:0000259" key="2">
    <source>
        <dbReference type="Pfam" id="PF13679"/>
    </source>
</evidence>
<dbReference type="Pfam" id="PF13679">
    <property type="entry name" value="Methyltransf_32"/>
    <property type="match status" value="1"/>
</dbReference>
<dbReference type="AlphaFoldDB" id="A0ABD3PFQ1"/>
<comment type="caution">
    <text evidence="3">The sequence shown here is derived from an EMBL/GenBank/DDBJ whole genome shotgun (WGS) entry which is preliminary data.</text>
</comment>
<keyword evidence="4" id="KW-1185">Reference proteome</keyword>
<accession>A0ABD3PFQ1</accession>
<dbReference type="PANTHER" id="PTHR13369">
    <property type="match status" value="1"/>
</dbReference>
<evidence type="ECO:0000256" key="1">
    <source>
        <dbReference type="SAM" id="SignalP"/>
    </source>
</evidence>
<dbReference type="PANTHER" id="PTHR13369:SF0">
    <property type="entry name" value="GLUTATHIONE S-TRANSFERASE C-TERMINAL DOMAIN-CONTAINING PROTEIN"/>
    <property type="match status" value="1"/>
</dbReference>
<protein>
    <recommendedName>
        <fullName evidence="2">Methyltransferase domain-containing protein</fullName>
    </recommendedName>
</protein>
<evidence type="ECO:0000313" key="3">
    <source>
        <dbReference type="EMBL" id="KAL3786883.1"/>
    </source>
</evidence>
<feature type="chain" id="PRO_5044813745" description="Methyltransferase domain-containing protein" evidence="1">
    <location>
        <begin position="16"/>
        <end position="759"/>
    </location>
</feature>
<dbReference type="InterPro" id="IPR025714">
    <property type="entry name" value="Methyltranfer_dom"/>
</dbReference>
<feature type="domain" description="Methyltransferase" evidence="2">
    <location>
        <begin position="529"/>
        <end position="655"/>
    </location>
</feature>
<dbReference type="Gene3D" id="3.40.50.150">
    <property type="entry name" value="Vaccinia Virus protein VP39"/>
    <property type="match status" value="1"/>
</dbReference>
<reference evidence="3 4" key="1">
    <citation type="submission" date="2024-10" db="EMBL/GenBank/DDBJ databases">
        <title>Updated reference genomes for cyclostephanoid diatoms.</title>
        <authorList>
            <person name="Roberts W.R."/>
            <person name="Alverson A.J."/>
        </authorList>
    </citation>
    <scope>NUCLEOTIDE SEQUENCE [LARGE SCALE GENOMIC DNA]</scope>
    <source>
        <strain evidence="3 4">AJA010-31</strain>
    </source>
</reference>
<proteinExistence type="predicted"/>
<dbReference type="CDD" id="cd02440">
    <property type="entry name" value="AdoMet_MTases"/>
    <property type="match status" value="1"/>
</dbReference>
<keyword evidence="1" id="KW-0732">Signal</keyword>
<dbReference type="Proteomes" id="UP001530400">
    <property type="component" value="Unassembled WGS sequence"/>
</dbReference>
<gene>
    <name evidence="3" type="ORF">ACHAWO_008003</name>
</gene>